<dbReference type="CDD" id="cd09868">
    <property type="entry name" value="PIN_XPG_RAD2"/>
    <property type="match status" value="2"/>
</dbReference>
<keyword evidence="9" id="KW-0460">Magnesium</keyword>
<dbReference type="AlphaFoldDB" id="G4THI1"/>
<feature type="region of interest" description="Disordered" evidence="13">
    <location>
        <begin position="642"/>
        <end position="716"/>
    </location>
</feature>
<dbReference type="GO" id="GO:0005634">
    <property type="term" value="C:nucleus"/>
    <property type="evidence" value="ECO:0007669"/>
    <property type="project" value="UniProtKB-SubCell"/>
</dbReference>
<dbReference type="STRING" id="1109443.G4THI1"/>
<keyword evidence="10" id="KW-0234">DNA repair</keyword>
<evidence type="ECO:0000313" key="16">
    <source>
        <dbReference type="EMBL" id="CCA70774.1"/>
    </source>
</evidence>
<sequence>MGVKQLWKLLSPVGRPVLLETMEGKALAIDSSIWIYQFQATMRDKEGRGLVNAHLLGFLRRICKLLFYGIKPVFVFDGGAPALKRSTIVERKRRKAGAAISHAKVAERLLAAQLRREAIGHVKKRQPIASTSNNGPVSSSTGILNEDTVYMEDLLPPVAPSPKKIKSLETNSETSGPPASPKKYEWRDHDPYKLPAVDMAAKIADATRVINEDGGLNRVDPRLATEDELRQFIETMRPEDFDATSPAFRELPTEVQYEIIGDLRLKSRQTSHTRLQKMLQNSRTAMDFSKAQIRGLHDRNRLTQQLLMTTNSMGKEIDHHIMIQVRVAAERNREYVLIKNTGPEGGWSLGIQDQGTKEKPIQVQPDSDDEEDMEEVPINEPALHYPVAFDQRRMALASIGKSNVSPSTTRIYSRHSTQESRPNPQQEQKPLFAPSEEGDSDHLDDSDSGLDEAIRESWKEQEERDLQQALVASRRMIEMDEKQSTGAGSSRVIISQERLDSSDTREDFESPIVPEDIFGSNELVTPRPTEVDTAIRNLEAEATLEPELSSSLEVRSAFDVSDFFGEPEGPSGSLTIPKPIQPPISTHSATSVAPPVIRPTVLKTEIHQTVYTHTSLVQPPAPMDIEEDDDDDMVEEDLGFERIRNSHKPAVASPKTRRGSERENPATSERGHEEEMDEEPYIGWSRSPSPANRQDRFNMPSVVNGGEVDEPATKNEDDDWDAAQEMNPAEEEGDFAQFLSQVKGRDLDTVREEIDQEIKQLNQARKVLQRDSEEITQQMVSQIMMLLRLFGIPYITAPMEAEAQCAKLLSLGLVEGVITDDSDVFLFGATRVFKNMFNQSKTVECFLAADLQRELGLDQEKLIRLAYLLGSDYVDGLEGVGPVVAMEILNEFETAGKQEDSLLRFKEWWRRVQSGQDTENDTGTEFRKRFKKKFKNLHLAGDWPNPAVRDAYLHPTVDESEEAFKWGLPDLDALRTFLHEELHWVQAKTDELLLPIIRKMGERGRNPVTGRQGTLTGYFDQSGGFGSGTLAPRKRQQFASKRLQQVVSDYRKKQDRSVSTSDSEVALHKQNLANPPKPRGGKRMKSDATIGRPQKRRRTIRAEDHEDVATESGGDDGHMDKGVSAPIPDRPLAVTLRTRKGKARILEDSDASS</sequence>
<dbReference type="SUPFAM" id="SSF47807">
    <property type="entry name" value="5' to 3' exonuclease, C-terminal subdomain"/>
    <property type="match status" value="1"/>
</dbReference>
<feature type="domain" description="XPG-I" evidence="14">
    <location>
        <begin position="788"/>
        <end position="857"/>
    </location>
</feature>
<dbReference type="Pfam" id="PF00752">
    <property type="entry name" value="XPG_N"/>
    <property type="match status" value="1"/>
</dbReference>
<keyword evidence="6" id="KW-0255">Endonuclease</keyword>
<evidence type="ECO:0000259" key="14">
    <source>
        <dbReference type="SMART" id="SM00484"/>
    </source>
</evidence>
<dbReference type="SMART" id="SM00485">
    <property type="entry name" value="XPGN"/>
    <property type="match status" value="1"/>
</dbReference>
<evidence type="ECO:0000259" key="15">
    <source>
        <dbReference type="SMART" id="SM00485"/>
    </source>
</evidence>
<dbReference type="eggNOG" id="KOG2520">
    <property type="taxonomic scope" value="Eukaryota"/>
</dbReference>
<reference evidence="16 17" key="1">
    <citation type="journal article" date="2011" name="PLoS Pathog.">
        <title>Endophytic Life Strategies Decoded by Genome and Transcriptome Analyses of the Mutualistic Root Symbiont Piriformospora indica.</title>
        <authorList>
            <person name="Zuccaro A."/>
            <person name="Lahrmann U."/>
            <person name="Guldener U."/>
            <person name="Langen G."/>
            <person name="Pfiffi S."/>
            <person name="Biedenkopf D."/>
            <person name="Wong P."/>
            <person name="Samans B."/>
            <person name="Grimm C."/>
            <person name="Basiewicz M."/>
            <person name="Murat C."/>
            <person name="Martin F."/>
            <person name="Kogel K.H."/>
        </authorList>
    </citation>
    <scope>NUCLEOTIDE SEQUENCE [LARGE SCALE GENOMIC DNA]</scope>
    <source>
        <strain evidence="16 17">DSM 11827</strain>
    </source>
</reference>
<proteinExistence type="inferred from homology"/>
<dbReference type="Gene3D" id="1.10.150.20">
    <property type="entry name" value="5' to 3' exonuclease, C-terminal subdomain"/>
    <property type="match status" value="1"/>
</dbReference>
<evidence type="ECO:0000256" key="7">
    <source>
        <dbReference type="ARBA" id="ARBA00022763"/>
    </source>
</evidence>
<dbReference type="PRINTS" id="PR00066">
    <property type="entry name" value="XRODRMPGMNTG"/>
</dbReference>
<feature type="region of interest" description="Disordered" evidence="13">
    <location>
        <begin position="123"/>
        <end position="142"/>
    </location>
</feature>
<dbReference type="Gene3D" id="3.40.50.1010">
    <property type="entry name" value="5'-nuclease"/>
    <property type="match status" value="2"/>
</dbReference>
<dbReference type="SMART" id="SM00279">
    <property type="entry name" value="HhH2"/>
    <property type="match status" value="1"/>
</dbReference>
<dbReference type="InterPro" id="IPR036279">
    <property type="entry name" value="5-3_exonuclease_C_sf"/>
</dbReference>
<dbReference type="InterPro" id="IPR008918">
    <property type="entry name" value="HhH2"/>
</dbReference>
<comment type="caution">
    <text evidence="16">The sequence shown here is derived from an EMBL/GenBank/DDBJ whole genome shotgun (WGS) entry which is preliminary data.</text>
</comment>
<evidence type="ECO:0000313" key="17">
    <source>
        <dbReference type="Proteomes" id="UP000007148"/>
    </source>
</evidence>
<dbReference type="GO" id="GO:0016788">
    <property type="term" value="F:hydrolase activity, acting on ester bonds"/>
    <property type="evidence" value="ECO:0007669"/>
    <property type="project" value="InterPro"/>
</dbReference>
<dbReference type="PANTHER" id="PTHR16171:SF7">
    <property type="entry name" value="DNA REPAIR PROTEIN RAD2"/>
    <property type="match status" value="1"/>
</dbReference>
<keyword evidence="7" id="KW-0227">DNA damage</keyword>
<dbReference type="InterPro" id="IPR029060">
    <property type="entry name" value="PIN-like_dom_sf"/>
</dbReference>
<dbReference type="Pfam" id="PF00867">
    <property type="entry name" value="XPG_I"/>
    <property type="match status" value="1"/>
</dbReference>
<feature type="compositionally biased region" description="Polar residues" evidence="13">
    <location>
        <begin position="400"/>
        <end position="428"/>
    </location>
</feature>
<evidence type="ECO:0000256" key="2">
    <source>
        <dbReference type="ARBA" id="ARBA00004123"/>
    </source>
</evidence>
<evidence type="ECO:0000256" key="5">
    <source>
        <dbReference type="ARBA" id="ARBA00022723"/>
    </source>
</evidence>
<keyword evidence="17" id="KW-1185">Reference proteome</keyword>
<keyword evidence="12" id="KW-0175">Coiled coil</keyword>
<evidence type="ECO:0000256" key="11">
    <source>
        <dbReference type="ARBA" id="ARBA00023242"/>
    </source>
</evidence>
<dbReference type="SUPFAM" id="SSF88723">
    <property type="entry name" value="PIN domain-like"/>
    <property type="match status" value="1"/>
</dbReference>
<dbReference type="GO" id="GO:0004520">
    <property type="term" value="F:DNA endonuclease activity"/>
    <property type="evidence" value="ECO:0007669"/>
    <property type="project" value="TreeGrafter"/>
</dbReference>
<dbReference type="OMA" id="PNSMDFS"/>
<evidence type="ECO:0000256" key="6">
    <source>
        <dbReference type="ARBA" id="ARBA00022759"/>
    </source>
</evidence>
<gene>
    <name evidence="16" type="ORF">PIIN_04709</name>
</gene>
<evidence type="ECO:0000256" key="10">
    <source>
        <dbReference type="ARBA" id="ARBA00023204"/>
    </source>
</evidence>
<evidence type="ECO:0000256" key="8">
    <source>
        <dbReference type="ARBA" id="ARBA00022801"/>
    </source>
</evidence>
<feature type="region of interest" description="Disordered" evidence="13">
    <location>
        <begin position="1041"/>
        <end position="1132"/>
    </location>
</feature>
<dbReference type="InterPro" id="IPR006085">
    <property type="entry name" value="XPG_DNA_repair_N"/>
</dbReference>
<keyword evidence="8" id="KW-0378">Hydrolase</keyword>
<dbReference type="InterPro" id="IPR006086">
    <property type="entry name" value="XPG-I_dom"/>
</dbReference>
<evidence type="ECO:0000256" key="12">
    <source>
        <dbReference type="SAM" id="Coils"/>
    </source>
</evidence>
<dbReference type="PROSITE" id="PS00842">
    <property type="entry name" value="XPG_2"/>
    <property type="match status" value="1"/>
</dbReference>
<feature type="compositionally biased region" description="Basic and acidic residues" evidence="13">
    <location>
        <begin position="658"/>
        <end position="673"/>
    </location>
</feature>
<feature type="coiled-coil region" evidence="12">
    <location>
        <begin position="747"/>
        <end position="778"/>
    </location>
</feature>
<dbReference type="Proteomes" id="UP000007148">
    <property type="component" value="Unassembled WGS sequence"/>
</dbReference>
<feature type="region of interest" description="Disordered" evidence="13">
    <location>
        <begin position="161"/>
        <end position="187"/>
    </location>
</feature>
<comment type="similarity">
    <text evidence="3">Belongs to the XPG/RAD2 endonuclease family. XPG subfamily.</text>
</comment>
<evidence type="ECO:0000256" key="3">
    <source>
        <dbReference type="ARBA" id="ARBA00005283"/>
    </source>
</evidence>
<dbReference type="EMBL" id="CAFZ01000094">
    <property type="protein sequence ID" value="CCA70774.1"/>
    <property type="molecule type" value="Genomic_DNA"/>
</dbReference>
<feature type="compositionally biased region" description="Polar residues" evidence="13">
    <location>
        <begin position="168"/>
        <end position="177"/>
    </location>
</feature>
<feature type="region of interest" description="Disordered" evidence="13">
    <location>
        <begin position="347"/>
        <end position="374"/>
    </location>
</feature>
<dbReference type="GO" id="GO:0003697">
    <property type="term" value="F:single-stranded DNA binding"/>
    <property type="evidence" value="ECO:0007669"/>
    <property type="project" value="InterPro"/>
</dbReference>
<evidence type="ECO:0000256" key="4">
    <source>
        <dbReference type="ARBA" id="ARBA00022722"/>
    </source>
</evidence>
<dbReference type="InterPro" id="IPR001044">
    <property type="entry name" value="XPG/Rad2_eukaryotes"/>
</dbReference>
<evidence type="ECO:0000256" key="9">
    <source>
        <dbReference type="ARBA" id="ARBA00022842"/>
    </source>
</evidence>
<evidence type="ECO:0000256" key="13">
    <source>
        <dbReference type="SAM" id="MobiDB-lite"/>
    </source>
</evidence>
<dbReference type="GO" id="GO:0006289">
    <property type="term" value="P:nucleotide-excision repair"/>
    <property type="evidence" value="ECO:0007669"/>
    <property type="project" value="InterPro"/>
</dbReference>
<dbReference type="PROSITE" id="PS00841">
    <property type="entry name" value="XPG_1"/>
    <property type="match status" value="1"/>
</dbReference>
<keyword evidence="4" id="KW-0540">Nuclease</keyword>
<dbReference type="PANTHER" id="PTHR16171">
    <property type="entry name" value="DNA REPAIR PROTEIN COMPLEMENTING XP-G CELLS-RELATED"/>
    <property type="match status" value="1"/>
</dbReference>
<dbReference type="GO" id="GO:0046872">
    <property type="term" value="F:metal ion binding"/>
    <property type="evidence" value="ECO:0007669"/>
    <property type="project" value="UniProtKB-KW"/>
</dbReference>
<organism evidence="16 17">
    <name type="scientific">Serendipita indica (strain DSM 11827)</name>
    <name type="common">Root endophyte fungus</name>
    <name type="synonym">Piriformospora indica</name>
    <dbReference type="NCBI Taxonomy" id="1109443"/>
    <lineage>
        <taxon>Eukaryota</taxon>
        <taxon>Fungi</taxon>
        <taxon>Dikarya</taxon>
        <taxon>Basidiomycota</taxon>
        <taxon>Agaricomycotina</taxon>
        <taxon>Agaricomycetes</taxon>
        <taxon>Sebacinales</taxon>
        <taxon>Serendipitaceae</taxon>
        <taxon>Serendipita</taxon>
    </lineage>
</organism>
<dbReference type="FunCoup" id="G4THI1">
    <property type="interactions" value="375"/>
</dbReference>
<keyword evidence="11" id="KW-0539">Nucleus</keyword>
<dbReference type="CDD" id="cd09904">
    <property type="entry name" value="H3TH_XPG"/>
    <property type="match status" value="1"/>
</dbReference>
<dbReference type="OrthoDB" id="31113at2759"/>
<name>G4THI1_SERID</name>
<comment type="subcellular location">
    <subcellularLocation>
        <location evidence="2">Nucleus</location>
    </subcellularLocation>
</comment>
<dbReference type="InterPro" id="IPR019974">
    <property type="entry name" value="XPG_CS"/>
</dbReference>
<dbReference type="SMART" id="SM00484">
    <property type="entry name" value="XPGI"/>
    <property type="match status" value="1"/>
</dbReference>
<feature type="region of interest" description="Disordered" evidence="13">
    <location>
        <begin position="400"/>
        <end position="449"/>
    </location>
</feature>
<feature type="compositionally biased region" description="Polar residues" evidence="13">
    <location>
        <begin position="128"/>
        <end position="142"/>
    </location>
</feature>
<keyword evidence="5" id="KW-0479">Metal-binding</keyword>
<comment type="cofactor">
    <cofactor evidence="1">
        <name>Mg(2+)</name>
        <dbReference type="ChEBI" id="CHEBI:18420"/>
    </cofactor>
</comment>
<accession>G4THI1</accession>
<evidence type="ECO:0000256" key="1">
    <source>
        <dbReference type="ARBA" id="ARBA00001946"/>
    </source>
</evidence>
<dbReference type="PRINTS" id="PR00853">
    <property type="entry name" value="XPGRADSUPER"/>
</dbReference>
<feature type="domain" description="XPG N-terminal" evidence="15">
    <location>
        <begin position="1"/>
        <end position="98"/>
    </location>
</feature>
<protein>
    <submittedName>
        <fullName evidence="16">Related to RAD2-structure-specific nuclease of the nucleotide excision repairosome</fullName>
    </submittedName>
</protein>
<dbReference type="InParanoid" id="G4THI1"/>
<dbReference type="HOGENOM" id="CLU_003018_0_0_1"/>
<dbReference type="InterPro" id="IPR006084">
    <property type="entry name" value="XPG/Rad2"/>
</dbReference>